<keyword evidence="5" id="KW-0597">Phosphoprotein</keyword>
<feature type="transmembrane region" description="Helical" evidence="14">
    <location>
        <begin position="304"/>
        <end position="326"/>
    </location>
</feature>
<evidence type="ECO:0000313" key="18">
    <source>
        <dbReference type="Proteomes" id="UP000838821"/>
    </source>
</evidence>
<evidence type="ECO:0000256" key="9">
    <source>
        <dbReference type="ARBA" id="ARBA00022777"/>
    </source>
</evidence>
<evidence type="ECO:0000256" key="11">
    <source>
        <dbReference type="ARBA" id="ARBA00022989"/>
    </source>
</evidence>
<dbReference type="PRINTS" id="PR00344">
    <property type="entry name" value="BCTRLSENSOR"/>
</dbReference>
<keyword evidence="7 14" id="KW-0812">Transmembrane</keyword>
<dbReference type="Pfam" id="PF02518">
    <property type="entry name" value="HATPase_c"/>
    <property type="match status" value="1"/>
</dbReference>
<dbReference type="InterPro" id="IPR005467">
    <property type="entry name" value="His_kinase_dom"/>
</dbReference>
<keyword evidence="12" id="KW-0902">Two-component regulatory system</keyword>
<dbReference type="CDD" id="cd06225">
    <property type="entry name" value="HAMP"/>
    <property type="match status" value="1"/>
</dbReference>
<feature type="transmembrane region" description="Helical" evidence="14">
    <location>
        <begin position="20"/>
        <end position="39"/>
    </location>
</feature>
<keyword evidence="18" id="KW-1185">Reference proteome</keyword>
<evidence type="ECO:0000256" key="1">
    <source>
        <dbReference type="ARBA" id="ARBA00000085"/>
    </source>
</evidence>
<dbReference type="InterPro" id="IPR010559">
    <property type="entry name" value="Sig_transdc_His_kin_internal"/>
</dbReference>
<dbReference type="Pfam" id="PF00672">
    <property type="entry name" value="HAMP"/>
    <property type="match status" value="1"/>
</dbReference>
<evidence type="ECO:0000256" key="10">
    <source>
        <dbReference type="ARBA" id="ARBA00022840"/>
    </source>
</evidence>
<evidence type="ECO:0000259" key="15">
    <source>
        <dbReference type="PROSITE" id="PS50109"/>
    </source>
</evidence>
<comment type="caution">
    <text evidence="17">The sequence shown here is derived from an EMBL/GenBank/DDBJ whole genome shotgun (WGS) entry which is preliminary data.</text>
</comment>
<evidence type="ECO:0000256" key="13">
    <source>
        <dbReference type="ARBA" id="ARBA00023136"/>
    </source>
</evidence>
<evidence type="ECO:0000256" key="12">
    <source>
        <dbReference type="ARBA" id="ARBA00023012"/>
    </source>
</evidence>
<dbReference type="Gene3D" id="3.30.450.20">
    <property type="entry name" value="PAS domain"/>
    <property type="match status" value="2"/>
</dbReference>
<evidence type="ECO:0000256" key="14">
    <source>
        <dbReference type="SAM" id="Phobius"/>
    </source>
</evidence>
<gene>
    <name evidence="17" type="ORF">PAECIP111891_04590</name>
</gene>
<dbReference type="InterPro" id="IPR036890">
    <property type="entry name" value="HATPase_C_sf"/>
</dbReference>
<accession>A0ABM9CNY7</accession>
<dbReference type="InterPro" id="IPR003660">
    <property type="entry name" value="HAMP_dom"/>
</dbReference>
<dbReference type="Proteomes" id="UP000838821">
    <property type="component" value="Unassembled WGS sequence"/>
</dbReference>
<proteinExistence type="predicted"/>
<feature type="domain" description="Histidine kinase" evidence="15">
    <location>
        <begin position="485"/>
        <end position="592"/>
    </location>
</feature>
<dbReference type="SMART" id="SM00387">
    <property type="entry name" value="HATPase_c"/>
    <property type="match status" value="1"/>
</dbReference>
<keyword evidence="10" id="KW-0067">ATP-binding</keyword>
<organism evidence="17 18">
    <name type="scientific">Paenibacillus allorhizoplanae</name>
    <dbReference type="NCBI Taxonomy" id="2905648"/>
    <lineage>
        <taxon>Bacteria</taxon>
        <taxon>Bacillati</taxon>
        <taxon>Bacillota</taxon>
        <taxon>Bacilli</taxon>
        <taxon>Bacillales</taxon>
        <taxon>Paenibacillaceae</taxon>
        <taxon>Paenibacillus</taxon>
    </lineage>
</organism>
<reference evidence="17" key="1">
    <citation type="submission" date="2022-01" db="EMBL/GenBank/DDBJ databases">
        <authorList>
            <person name="Criscuolo A."/>
        </authorList>
    </citation>
    <scope>NUCLEOTIDE SEQUENCE</scope>
    <source>
        <strain evidence="17">CIP111891</strain>
    </source>
</reference>
<keyword evidence="9" id="KW-0418">Kinase</keyword>
<evidence type="ECO:0000313" key="17">
    <source>
        <dbReference type="EMBL" id="CAH1217568.1"/>
    </source>
</evidence>
<dbReference type="SUPFAM" id="SSF55874">
    <property type="entry name" value="ATPase domain of HSP90 chaperone/DNA topoisomerase II/histidine kinase"/>
    <property type="match status" value="1"/>
</dbReference>
<dbReference type="EC" id="2.7.13.3" evidence="3"/>
<evidence type="ECO:0000256" key="6">
    <source>
        <dbReference type="ARBA" id="ARBA00022679"/>
    </source>
</evidence>
<feature type="domain" description="HAMP" evidence="16">
    <location>
        <begin position="326"/>
        <end position="378"/>
    </location>
</feature>
<dbReference type="Pfam" id="PF06580">
    <property type="entry name" value="His_kinase"/>
    <property type="match status" value="1"/>
</dbReference>
<name>A0ABM9CNY7_9BACL</name>
<dbReference type="PROSITE" id="PS50885">
    <property type="entry name" value="HAMP"/>
    <property type="match status" value="1"/>
</dbReference>
<evidence type="ECO:0000256" key="8">
    <source>
        <dbReference type="ARBA" id="ARBA00022741"/>
    </source>
</evidence>
<dbReference type="PANTHER" id="PTHR34220:SF7">
    <property type="entry name" value="SENSOR HISTIDINE KINASE YPDA"/>
    <property type="match status" value="1"/>
</dbReference>
<dbReference type="Pfam" id="PF02743">
    <property type="entry name" value="dCache_1"/>
    <property type="match status" value="1"/>
</dbReference>
<keyword evidence="8" id="KW-0547">Nucleotide-binding</keyword>
<dbReference type="SUPFAM" id="SSF158472">
    <property type="entry name" value="HAMP domain-like"/>
    <property type="match status" value="1"/>
</dbReference>
<dbReference type="SUPFAM" id="SSF103190">
    <property type="entry name" value="Sensory domain-like"/>
    <property type="match status" value="1"/>
</dbReference>
<dbReference type="CDD" id="cd12912">
    <property type="entry name" value="PDC2_MCP_like"/>
    <property type="match status" value="1"/>
</dbReference>
<evidence type="ECO:0000256" key="5">
    <source>
        <dbReference type="ARBA" id="ARBA00022553"/>
    </source>
</evidence>
<dbReference type="Gene3D" id="6.10.340.10">
    <property type="match status" value="1"/>
</dbReference>
<dbReference type="EMBL" id="CAKMMW010000016">
    <property type="protein sequence ID" value="CAH1217568.1"/>
    <property type="molecule type" value="Genomic_DNA"/>
</dbReference>
<keyword evidence="4" id="KW-1003">Cell membrane</keyword>
<dbReference type="InterPro" id="IPR033479">
    <property type="entry name" value="dCache_1"/>
</dbReference>
<keyword evidence="13 14" id="KW-0472">Membrane</keyword>
<protein>
    <recommendedName>
        <fullName evidence="3">histidine kinase</fullName>
        <ecNumber evidence="3">2.7.13.3</ecNumber>
    </recommendedName>
</protein>
<dbReference type="SMART" id="SM00304">
    <property type="entry name" value="HAMP"/>
    <property type="match status" value="1"/>
</dbReference>
<dbReference type="RefSeq" id="WP_236290757.1">
    <property type="nucleotide sequence ID" value="NZ_CAKMMW010000016.1"/>
</dbReference>
<dbReference type="PROSITE" id="PS50109">
    <property type="entry name" value="HIS_KIN"/>
    <property type="match status" value="1"/>
</dbReference>
<evidence type="ECO:0000256" key="4">
    <source>
        <dbReference type="ARBA" id="ARBA00022475"/>
    </source>
</evidence>
<evidence type="ECO:0000256" key="7">
    <source>
        <dbReference type="ARBA" id="ARBA00022692"/>
    </source>
</evidence>
<evidence type="ECO:0000256" key="3">
    <source>
        <dbReference type="ARBA" id="ARBA00012438"/>
    </source>
</evidence>
<dbReference type="Gene3D" id="3.30.565.10">
    <property type="entry name" value="Histidine kinase-like ATPase, C-terminal domain"/>
    <property type="match status" value="1"/>
</dbReference>
<evidence type="ECO:0000256" key="2">
    <source>
        <dbReference type="ARBA" id="ARBA00004651"/>
    </source>
</evidence>
<dbReference type="InterPro" id="IPR029151">
    <property type="entry name" value="Sensor-like_sf"/>
</dbReference>
<keyword evidence="6" id="KW-0808">Transferase</keyword>
<evidence type="ECO:0000259" key="16">
    <source>
        <dbReference type="PROSITE" id="PS50885"/>
    </source>
</evidence>
<comment type="catalytic activity">
    <reaction evidence="1">
        <text>ATP + protein L-histidine = ADP + protein N-phospho-L-histidine.</text>
        <dbReference type="EC" id="2.7.13.3"/>
    </reaction>
</comment>
<dbReference type="PROSITE" id="PS51257">
    <property type="entry name" value="PROKAR_LIPOPROTEIN"/>
    <property type="match status" value="1"/>
</dbReference>
<keyword evidence="11 14" id="KW-1133">Transmembrane helix</keyword>
<dbReference type="InterPro" id="IPR050640">
    <property type="entry name" value="Bact_2-comp_sensor_kinase"/>
</dbReference>
<comment type="subcellular location">
    <subcellularLocation>
        <location evidence="2">Cell membrane</location>
        <topology evidence="2">Multi-pass membrane protein</topology>
    </subcellularLocation>
</comment>
<dbReference type="InterPro" id="IPR003594">
    <property type="entry name" value="HATPase_dom"/>
</dbReference>
<dbReference type="PANTHER" id="PTHR34220">
    <property type="entry name" value="SENSOR HISTIDINE KINASE YPDA"/>
    <property type="match status" value="1"/>
</dbReference>
<dbReference type="InterPro" id="IPR004358">
    <property type="entry name" value="Sig_transdc_His_kin-like_C"/>
</dbReference>
<sequence length="592" mass="67326">MVRNRIKHFFHFKSIQSTIAVAFSCLIVVTITVIAWMSYHLSTDAVKKNSRDYTYQLMGQVSSNIDSYINYMDNISRMVLSNYDIKEYLLKQVYLGAIGKEDLKQKISFQLNTVLNTRKDISSILIFGTNGEIIPYNENIKLNPQVNPTVQSWYMKAIEAKGKVVISSSHVQNMILNDYNSVISLSRELSSDVGNEKLGVLLVDLNYSVINDICNKIKLGNRGYVFIVDANGNIVYHPEQQMINKNQKSELISEVMRTPGSSFVTSEGKNSRMYTIKASQSTGWKIVGVTYVDELVSNKNELQMYTFFGGIGFLIIVVLLSIILSLRISRPIKHLESSMKEVEKGNFDIQVDIQSSNEIGHLSNRFNRMTTEIKELMLQNVKEQELKRKSELQVLQAQINPHFLYNTLDSIIWMAETGKSKEVILMTASLAKLFRLSISKGQEFLSIFNEIEHIKNYLTIQKMRYKSKLDFEINVDKSILSCKLIKIILQPLVENAIYHGIRNNAGKGNIQITGIRKGDRILLQVIDNGIGMSPEEIQNIYHKDRTSAKGSGIGVQNVDQRIKLHFGDLYGLHFESEFGKGTTVNIWLPVIE</sequence>